<dbReference type="AlphaFoldDB" id="A0A1I0V1K5"/>
<gene>
    <name evidence="1" type="ORF">SAMN05216587_101138</name>
</gene>
<dbReference type="Proteomes" id="UP000183843">
    <property type="component" value="Unassembled WGS sequence"/>
</dbReference>
<evidence type="ECO:0000313" key="1">
    <source>
        <dbReference type="EMBL" id="SFA69927.1"/>
    </source>
</evidence>
<accession>A0A1I0V1K5</accession>
<protein>
    <submittedName>
        <fullName evidence="1">Uncharacterized protein</fullName>
    </submittedName>
</protein>
<reference evidence="1 2" key="1">
    <citation type="submission" date="2016-10" db="EMBL/GenBank/DDBJ databases">
        <authorList>
            <person name="de Groot N.N."/>
        </authorList>
    </citation>
    <scope>NUCLEOTIDE SEQUENCE [LARGE SCALE GENOMIC DNA]</scope>
    <source>
        <strain evidence="1 2">L14</strain>
    </source>
</reference>
<dbReference type="EMBL" id="FOJX01000001">
    <property type="protein sequence ID" value="SFA69927.1"/>
    <property type="molecule type" value="Genomic_DNA"/>
</dbReference>
<organism evidence="1 2">
    <name type="scientific">Selenomonas ruminantium</name>
    <dbReference type="NCBI Taxonomy" id="971"/>
    <lineage>
        <taxon>Bacteria</taxon>
        <taxon>Bacillati</taxon>
        <taxon>Bacillota</taxon>
        <taxon>Negativicutes</taxon>
        <taxon>Selenomonadales</taxon>
        <taxon>Selenomonadaceae</taxon>
        <taxon>Selenomonas</taxon>
    </lineage>
</organism>
<sequence>MRKASPKVRLYLARQALERYYRDDGLSEEQKDWMNKLYGDNLDSKSIKKLQMRLLSRECCEIIVGAVIAEASHEEKIFLRDKYKLRRNFTAISCKLHVHINGLQRWRDKFLNEIAQLMNYELPERDVWSYRKVGALIKGLERNIEFLKQHEECDSESLKRLKMLRDRYMTLYKGMEEYLESEEESSRVKVIRDRLRHVELGTGELANLVGYSHTTVDLCLAEFLRKYYYPSAGRNSLSC</sequence>
<evidence type="ECO:0000313" key="2">
    <source>
        <dbReference type="Proteomes" id="UP000183843"/>
    </source>
</evidence>
<name>A0A1I0V1K5_SELRU</name>
<dbReference type="RefSeq" id="WP_074811666.1">
    <property type="nucleotide sequence ID" value="NZ_FOJX01000001.1"/>
</dbReference>
<proteinExistence type="predicted"/>